<dbReference type="InterPro" id="IPR011330">
    <property type="entry name" value="Glyco_hydro/deAcase_b/a-brl"/>
</dbReference>
<dbReference type="CDD" id="cd10801">
    <property type="entry name" value="LamB_YcsF_like_1"/>
    <property type="match status" value="1"/>
</dbReference>
<dbReference type="Gene3D" id="3.20.20.370">
    <property type="entry name" value="Glycoside hydrolase/deacetylase"/>
    <property type="match status" value="1"/>
</dbReference>
<gene>
    <name evidence="1" type="ORF">LCGC14_0075790</name>
</gene>
<protein>
    <recommendedName>
        <fullName evidence="2">LamB/YcsF family protein</fullName>
    </recommendedName>
</protein>
<dbReference type="GO" id="GO:0005975">
    <property type="term" value="P:carbohydrate metabolic process"/>
    <property type="evidence" value="ECO:0007669"/>
    <property type="project" value="InterPro"/>
</dbReference>
<reference evidence="1" key="1">
    <citation type="journal article" date="2015" name="Nature">
        <title>Complex archaea that bridge the gap between prokaryotes and eukaryotes.</title>
        <authorList>
            <person name="Spang A."/>
            <person name="Saw J.H."/>
            <person name="Jorgensen S.L."/>
            <person name="Zaremba-Niedzwiedzka K."/>
            <person name="Martijn J."/>
            <person name="Lind A.E."/>
            <person name="van Eijk R."/>
            <person name="Schleper C."/>
            <person name="Guy L."/>
            <person name="Ettema T.J."/>
        </authorList>
    </citation>
    <scope>NUCLEOTIDE SEQUENCE</scope>
</reference>
<accession>A0A0F9VZ38</accession>
<comment type="caution">
    <text evidence="1">The sequence shown here is derived from an EMBL/GenBank/DDBJ whole genome shotgun (WGS) entry which is preliminary data.</text>
</comment>
<dbReference type="PANTHER" id="PTHR30292:SF0">
    <property type="entry name" value="5-OXOPROLINASE SUBUNIT A"/>
    <property type="match status" value="1"/>
</dbReference>
<sequence length="250" mass="26328">MATGLHIDLNADLGEGGALDAELLALVSSANISCGAHAGDESDIRVALQLAKKNGVCIGAHPSYPDRANMGRVAMKMSADQLQQSLLEQLTYLQNLAHDAAATVHFVKPHGALYNQAARDLTLARQVARAVKSFDASLTLVGLAGSQLLRAGHEAGIKTCAEAFVDRAYQADGSLLPRSCDGAVIEDTEVAMQQAMSIITEQRVQTHDGKMIPIVADTLCVHGDTPQALAFAQALHLCLGDTGILIRACH</sequence>
<evidence type="ECO:0008006" key="2">
    <source>
        <dbReference type="Google" id="ProtNLM"/>
    </source>
</evidence>
<dbReference type="PANTHER" id="PTHR30292">
    <property type="entry name" value="UNCHARACTERIZED PROTEIN YBGL-RELATED"/>
    <property type="match status" value="1"/>
</dbReference>
<dbReference type="NCBIfam" id="NF003816">
    <property type="entry name" value="PRK05406.1-5"/>
    <property type="match status" value="1"/>
</dbReference>
<dbReference type="SUPFAM" id="SSF88713">
    <property type="entry name" value="Glycoside hydrolase/deacetylase"/>
    <property type="match status" value="1"/>
</dbReference>
<dbReference type="NCBIfam" id="NF003814">
    <property type="entry name" value="PRK05406.1-3"/>
    <property type="match status" value="1"/>
</dbReference>
<proteinExistence type="predicted"/>
<organism evidence="1">
    <name type="scientific">marine sediment metagenome</name>
    <dbReference type="NCBI Taxonomy" id="412755"/>
    <lineage>
        <taxon>unclassified sequences</taxon>
        <taxon>metagenomes</taxon>
        <taxon>ecological metagenomes</taxon>
    </lineage>
</organism>
<name>A0A0F9VZ38_9ZZZZ</name>
<evidence type="ECO:0000313" key="1">
    <source>
        <dbReference type="EMBL" id="KKO05308.1"/>
    </source>
</evidence>
<dbReference type="Pfam" id="PF03746">
    <property type="entry name" value="LamB_YcsF"/>
    <property type="match status" value="1"/>
</dbReference>
<dbReference type="AlphaFoldDB" id="A0A0F9VZ38"/>
<dbReference type="InterPro" id="IPR005501">
    <property type="entry name" value="LamB/YcsF/PxpA-like"/>
</dbReference>
<dbReference type="EMBL" id="LAZR01000019">
    <property type="protein sequence ID" value="KKO05308.1"/>
    <property type="molecule type" value="Genomic_DNA"/>
</dbReference>